<comment type="caution">
    <text evidence="9">The sequence shown here is derived from an EMBL/GenBank/DDBJ whole genome shotgun (WGS) entry which is preliminary data.</text>
</comment>
<keyword evidence="4" id="KW-0808">Transferase</keyword>
<proteinExistence type="predicted"/>
<feature type="transmembrane region" description="Helical" evidence="7">
    <location>
        <begin position="413"/>
        <end position="434"/>
    </location>
</feature>
<dbReference type="CDD" id="cd00075">
    <property type="entry name" value="HATPase"/>
    <property type="match status" value="1"/>
</dbReference>
<evidence type="ECO:0000256" key="7">
    <source>
        <dbReference type="SAM" id="Phobius"/>
    </source>
</evidence>
<dbReference type="CDD" id="cd00082">
    <property type="entry name" value="HisKA"/>
    <property type="match status" value="1"/>
</dbReference>
<evidence type="ECO:0000313" key="9">
    <source>
        <dbReference type="EMBL" id="MBB4622854.1"/>
    </source>
</evidence>
<dbReference type="Gene3D" id="1.25.40.10">
    <property type="entry name" value="Tetratricopeptide repeat domain"/>
    <property type="match status" value="1"/>
</dbReference>
<dbReference type="InterPro" id="IPR036890">
    <property type="entry name" value="HATPase_C_sf"/>
</dbReference>
<dbReference type="RefSeq" id="WP_183671198.1">
    <property type="nucleotide sequence ID" value="NZ_BMPB01000005.1"/>
</dbReference>
<reference evidence="9 10" key="1">
    <citation type="submission" date="2020-08" db="EMBL/GenBank/DDBJ databases">
        <title>Genomic Encyclopedia of Type Strains, Phase IV (KMG-IV): sequencing the most valuable type-strain genomes for metagenomic binning, comparative biology and taxonomic classification.</title>
        <authorList>
            <person name="Goeker M."/>
        </authorList>
    </citation>
    <scope>NUCLEOTIDE SEQUENCE [LARGE SCALE GENOMIC DNA]</scope>
    <source>
        <strain evidence="9 10">DSM 102983</strain>
    </source>
</reference>
<dbReference type="GO" id="GO:0016301">
    <property type="term" value="F:kinase activity"/>
    <property type="evidence" value="ECO:0007669"/>
    <property type="project" value="UniProtKB-KW"/>
</dbReference>
<dbReference type="SUPFAM" id="SSF55874">
    <property type="entry name" value="ATPase domain of HSP90 chaperone/DNA topoisomerase II/histidine kinase"/>
    <property type="match status" value="1"/>
</dbReference>
<dbReference type="InterPro" id="IPR004358">
    <property type="entry name" value="Sig_transdc_His_kin-like_C"/>
</dbReference>
<evidence type="ECO:0000313" key="10">
    <source>
        <dbReference type="Proteomes" id="UP000533637"/>
    </source>
</evidence>
<dbReference type="InterPro" id="IPR011990">
    <property type="entry name" value="TPR-like_helical_dom_sf"/>
</dbReference>
<dbReference type="SMART" id="SM00387">
    <property type="entry name" value="HATPase_c"/>
    <property type="match status" value="1"/>
</dbReference>
<dbReference type="EMBL" id="JACHOC010000005">
    <property type="protein sequence ID" value="MBB4622854.1"/>
    <property type="molecule type" value="Genomic_DNA"/>
</dbReference>
<dbReference type="PROSITE" id="PS50109">
    <property type="entry name" value="HIS_KIN"/>
    <property type="match status" value="1"/>
</dbReference>
<sequence>MKTNSLYIYRGIKFACVVVILLYAVSVSSQNEKRRDRTDSLSSILQEIKTPGEKLALLREQVAMNRQQKVEALLDKEIVDIAMQLDSFQIAYNTMAELSRYYYNRDMRDSMLYWYAMIDTISRQRKECPDALFTAGSLVCQDYLWAEDYELAMNEAIRQINLADRESQIYGQARGNYNLALIYQVVGQDSNAVVAFRKGLGWLDKNVDMQMLELQFLSDMVVSTLRLNLLDDSEELLIRYENLLDTIELDYKKKNYVFPALYYRCLLYSKYSDLYTRSGQLMKAHDYLEKASVFISDSLSGFVKYAYYQSEALYYVKAGNKQKALSAIDKALALEDDLDMMNLKMQLLRDCGQYQEAIRVYKKMLKMNASINNEAFNRQITQLRFLNDLNDSEKQLRELAYQNTQIAAKQRQLIHILGTVFVLLILFLVLYHFYSRTRRLKNELLSEKDSLLESERQLRLMKEKAVEANRLKTIFLSNISHEIRTPLNAIVGFSELLVDDSFKEEDKVAFASTINHSSELLMNLINDVLELSRLESGNYSFTIREWDAVMLCREILSGFENMPRPEVKLTFTPSVDSFLMNTDRFRMHQLLKHLLSNAIKFTHKGEVNLTFEADTENDLVRFIVTDTGCGIPVDMHIQIFERFEKLNEFEQGTGLGLPICRLVATHLGGSLYIDSTYTKGARFVFIHPCNLQITKEPPSN</sequence>
<gene>
    <name evidence="9" type="ORF">GGQ57_002763</name>
</gene>
<dbReference type="SUPFAM" id="SSF47384">
    <property type="entry name" value="Homodimeric domain of signal transducing histidine kinase"/>
    <property type="match status" value="1"/>
</dbReference>
<dbReference type="Gene3D" id="3.30.565.10">
    <property type="entry name" value="Histidine kinase-like ATPase, C-terminal domain"/>
    <property type="match status" value="1"/>
</dbReference>
<dbReference type="InterPro" id="IPR003661">
    <property type="entry name" value="HisK_dim/P_dom"/>
</dbReference>
<dbReference type="InterPro" id="IPR050736">
    <property type="entry name" value="Sensor_HK_Regulatory"/>
</dbReference>
<keyword evidence="10" id="KW-1185">Reference proteome</keyword>
<dbReference type="Proteomes" id="UP000533637">
    <property type="component" value="Unassembled WGS sequence"/>
</dbReference>
<dbReference type="SUPFAM" id="SSF48452">
    <property type="entry name" value="TPR-like"/>
    <property type="match status" value="1"/>
</dbReference>
<keyword evidence="6" id="KW-0902">Two-component regulatory system</keyword>
<dbReference type="PANTHER" id="PTHR43711:SF31">
    <property type="entry name" value="HISTIDINE KINASE"/>
    <property type="match status" value="1"/>
</dbReference>
<evidence type="ECO:0000256" key="3">
    <source>
        <dbReference type="ARBA" id="ARBA00022553"/>
    </source>
</evidence>
<evidence type="ECO:0000256" key="4">
    <source>
        <dbReference type="ARBA" id="ARBA00022679"/>
    </source>
</evidence>
<protein>
    <recommendedName>
        <fullName evidence="2">histidine kinase</fullName>
        <ecNumber evidence="2">2.7.13.3</ecNumber>
    </recommendedName>
</protein>
<name>A0ABR6KMX7_9BACT</name>
<accession>A0ABR6KMX7</accession>
<dbReference type="Pfam" id="PF00512">
    <property type="entry name" value="HisKA"/>
    <property type="match status" value="1"/>
</dbReference>
<dbReference type="InterPro" id="IPR005467">
    <property type="entry name" value="His_kinase_dom"/>
</dbReference>
<dbReference type="Pfam" id="PF02518">
    <property type="entry name" value="HATPase_c"/>
    <property type="match status" value="1"/>
</dbReference>
<evidence type="ECO:0000256" key="2">
    <source>
        <dbReference type="ARBA" id="ARBA00012438"/>
    </source>
</evidence>
<dbReference type="InterPro" id="IPR003594">
    <property type="entry name" value="HATPase_dom"/>
</dbReference>
<dbReference type="SMART" id="SM00388">
    <property type="entry name" value="HisKA"/>
    <property type="match status" value="1"/>
</dbReference>
<evidence type="ECO:0000259" key="8">
    <source>
        <dbReference type="PROSITE" id="PS50109"/>
    </source>
</evidence>
<organism evidence="9 10">
    <name type="scientific">Parabacteroides faecis</name>
    <dbReference type="NCBI Taxonomy" id="1217282"/>
    <lineage>
        <taxon>Bacteria</taxon>
        <taxon>Pseudomonadati</taxon>
        <taxon>Bacteroidota</taxon>
        <taxon>Bacteroidia</taxon>
        <taxon>Bacteroidales</taxon>
        <taxon>Tannerellaceae</taxon>
        <taxon>Parabacteroides</taxon>
    </lineage>
</organism>
<dbReference type="Gene3D" id="1.10.287.130">
    <property type="match status" value="1"/>
</dbReference>
<dbReference type="PRINTS" id="PR00344">
    <property type="entry name" value="BCTRLSENSOR"/>
</dbReference>
<evidence type="ECO:0000256" key="1">
    <source>
        <dbReference type="ARBA" id="ARBA00000085"/>
    </source>
</evidence>
<comment type="catalytic activity">
    <reaction evidence="1">
        <text>ATP + protein L-histidine = ADP + protein N-phospho-L-histidine.</text>
        <dbReference type="EC" id="2.7.13.3"/>
    </reaction>
</comment>
<keyword evidence="7" id="KW-1133">Transmembrane helix</keyword>
<feature type="domain" description="Histidine kinase" evidence="8">
    <location>
        <begin position="478"/>
        <end position="691"/>
    </location>
</feature>
<evidence type="ECO:0000256" key="6">
    <source>
        <dbReference type="ARBA" id="ARBA00023012"/>
    </source>
</evidence>
<dbReference type="EC" id="2.7.13.3" evidence="2"/>
<keyword evidence="7" id="KW-0472">Membrane</keyword>
<keyword evidence="3" id="KW-0597">Phosphoprotein</keyword>
<keyword evidence="5 9" id="KW-0418">Kinase</keyword>
<dbReference type="InterPro" id="IPR036097">
    <property type="entry name" value="HisK_dim/P_sf"/>
</dbReference>
<keyword evidence="7" id="KW-0812">Transmembrane</keyword>
<dbReference type="PANTHER" id="PTHR43711">
    <property type="entry name" value="TWO-COMPONENT HISTIDINE KINASE"/>
    <property type="match status" value="1"/>
</dbReference>
<evidence type="ECO:0000256" key="5">
    <source>
        <dbReference type="ARBA" id="ARBA00022777"/>
    </source>
</evidence>